<feature type="transmembrane region" description="Helical" evidence="1">
    <location>
        <begin position="102"/>
        <end position="125"/>
    </location>
</feature>
<proteinExistence type="predicted"/>
<dbReference type="Proteomes" id="UP000076798">
    <property type="component" value="Unassembled WGS sequence"/>
</dbReference>
<keyword evidence="3" id="KW-1185">Reference proteome</keyword>
<evidence type="ECO:0000313" key="2">
    <source>
        <dbReference type="EMBL" id="KZT31127.1"/>
    </source>
</evidence>
<keyword evidence="1" id="KW-1133">Transmembrane helix</keyword>
<name>A0A165WGJ0_9AGAM</name>
<keyword evidence="1" id="KW-0812">Transmembrane</keyword>
<feature type="non-terminal residue" evidence="2">
    <location>
        <position position="1"/>
    </location>
</feature>
<sequence>DDDPVELYKRTSILYSDASYGLTNSMLPSDAVDMLVIVAFRKRLCLLKDNLMSALRSGTSGFSDLRLLTSMTYTSESRTSEPDLNVALNEDALLRDIKDSMIYVTVLRSLHISVSLPLFAVLLLFDPMVSRDLGNLGVITLT</sequence>
<reference evidence="2 3" key="1">
    <citation type="journal article" date="2016" name="Mol. Biol. Evol.">
        <title>Comparative Genomics of Early-Diverging Mushroom-Forming Fungi Provides Insights into the Origins of Lignocellulose Decay Capabilities.</title>
        <authorList>
            <person name="Nagy L.G."/>
            <person name="Riley R."/>
            <person name="Tritt A."/>
            <person name="Adam C."/>
            <person name="Daum C."/>
            <person name="Floudas D."/>
            <person name="Sun H."/>
            <person name="Yadav J.S."/>
            <person name="Pangilinan J."/>
            <person name="Larsson K.H."/>
            <person name="Matsuura K."/>
            <person name="Barry K."/>
            <person name="Labutti K."/>
            <person name="Kuo R."/>
            <person name="Ohm R.A."/>
            <person name="Bhattacharya S.S."/>
            <person name="Shirouzu T."/>
            <person name="Yoshinaga Y."/>
            <person name="Martin F.M."/>
            <person name="Grigoriev I.V."/>
            <person name="Hibbett D.S."/>
        </authorList>
    </citation>
    <scope>NUCLEOTIDE SEQUENCE [LARGE SCALE GENOMIC DNA]</scope>
    <source>
        <strain evidence="2 3">HHB10207 ss-3</strain>
    </source>
</reference>
<keyword evidence="1" id="KW-0472">Membrane</keyword>
<evidence type="ECO:0000313" key="3">
    <source>
        <dbReference type="Proteomes" id="UP000076798"/>
    </source>
</evidence>
<accession>A0A165WGJ0</accession>
<dbReference type="EMBL" id="KV428831">
    <property type="protein sequence ID" value="KZT31127.1"/>
    <property type="molecule type" value="Genomic_DNA"/>
</dbReference>
<protein>
    <submittedName>
        <fullName evidence="2">Uncharacterized protein</fullName>
    </submittedName>
</protein>
<dbReference type="AlphaFoldDB" id="A0A165WGJ0"/>
<evidence type="ECO:0000256" key="1">
    <source>
        <dbReference type="SAM" id="Phobius"/>
    </source>
</evidence>
<organism evidence="2 3">
    <name type="scientific">Sistotremastrum suecicum HHB10207 ss-3</name>
    <dbReference type="NCBI Taxonomy" id="1314776"/>
    <lineage>
        <taxon>Eukaryota</taxon>
        <taxon>Fungi</taxon>
        <taxon>Dikarya</taxon>
        <taxon>Basidiomycota</taxon>
        <taxon>Agaricomycotina</taxon>
        <taxon>Agaricomycetes</taxon>
        <taxon>Sistotremastrales</taxon>
        <taxon>Sistotremastraceae</taxon>
        <taxon>Sistotremastrum</taxon>
    </lineage>
</organism>
<gene>
    <name evidence="2" type="ORF">SISSUDRAFT_1038676</name>
</gene>